<dbReference type="GO" id="GO:0000118">
    <property type="term" value="C:histone deacetylase complex"/>
    <property type="evidence" value="ECO:0007669"/>
    <property type="project" value="TreeGrafter"/>
</dbReference>
<dbReference type="GO" id="GO:0003712">
    <property type="term" value="F:transcription coregulator activity"/>
    <property type="evidence" value="ECO:0007669"/>
    <property type="project" value="TreeGrafter"/>
</dbReference>
<sequence length="352" mass="38459">MARKATASVKTEINGYGWPQNATDESESTGLRGAAVGGKRKPRANAAATKDERAKIATAVVTTVSATPASSTGGSSSEGELHSRRVAASLVVQVALPWLDGRGTVIAVAAAAAAKRANQSAKDSQEEEFRDLMAPSPQEIHLRLGPTPNRGRAILLINLQFLQQCQHLLPFLRFPGAKIHQVGPVGYRCFFSYPLKDASEDDLKLWLPQPEKSVQELDVDMSLFLLTHVGDQFCWMIQTEKEAKAEALATEAEDGDTVQQQIAWKRVVQGVREMCDVCETTLFNFHWACGKCGYVVCIDCYKTRKAAKSLSNGSGSGNKDDEKEEKDQERDLHGWLLCTSRLGNDPDKLIPT</sequence>
<dbReference type="GO" id="GO:0006357">
    <property type="term" value="P:regulation of transcription by RNA polymerase II"/>
    <property type="evidence" value="ECO:0007669"/>
    <property type="project" value="TreeGrafter"/>
</dbReference>
<evidence type="ECO:0000313" key="6">
    <source>
        <dbReference type="Proteomes" id="UP000789390"/>
    </source>
</evidence>
<keyword evidence="6" id="KW-1185">Reference proteome</keyword>
<evidence type="ECO:0000256" key="1">
    <source>
        <dbReference type="ARBA" id="ARBA00004123"/>
    </source>
</evidence>
<dbReference type="GO" id="GO:0000785">
    <property type="term" value="C:chromatin"/>
    <property type="evidence" value="ECO:0007669"/>
    <property type="project" value="TreeGrafter"/>
</dbReference>
<dbReference type="Proteomes" id="UP000789390">
    <property type="component" value="Unassembled WGS sequence"/>
</dbReference>
<dbReference type="EMBL" id="CAKKLH010000089">
    <property type="protein sequence ID" value="CAH0102619.1"/>
    <property type="molecule type" value="Genomic_DNA"/>
</dbReference>
<evidence type="ECO:0000256" key="4">
    <source>
        <dbReference type="SAM" id="MobiDB-lite"/>
    </source>
</evidence>
<feature type="region of interest" description="Disordered" evidence="4">
    <location>
        <begin position="308"/>
        <end position="332"/>
    </location>
</feature>
<protein>
    <submittedName>
        <fullName evidence="5">Uncharacterized protein</fullName>
    </submittedName>
</protein>
<gene>
    <name evidence="5" type="ORF">DGAL_LOCUS5056</name>
</gene>
<feature type="region of interest" description="Disordered" evidence="4">
    <location>
        <begin position="1"/>
        <end position="47"/>
    </location>
</feature>
<comment type="caution">
    <text evidence="5">The sequence shown here is derived from an EMBL/GenBank/DDBJ whole genome shotgun (WGS) entry which is preliminary data.</text>
</comment>
<dbReference type="PANTHER" id="PTHR12549:SF38">
    <property type="entry name" value="JMJC DOMAIN-CONTAINING HISTONE DEMETHYLASE 2, ISOFORM A"/>
    <property type="match status" value="1"/>
</dbReference>
<name>A0A8J2RM86_9CRUS</name>
<dbReference type="OrthoDB" id="1667110at2759"/>
<dbReference type="InterPro" id="IPR045109">
    <property type="entry name" value="LSDs-like"/>
</dbReference>
<proteinExistence type="predicted"/>
<organism evidence="5 6">
    <name type="scientific">Daphnia galeata</name>
    <dbReference type="NCBI Taxonomy" id="27404"/>
    <lineage>
        <taxon>Eukaryota</taxon>
        <taxon>Metazoa</taxon>
        <taxon>Ecdysozoa</taxon>
        <taxon>Arthropoda</taxon>
        <taxon>Crustacea</taxon>
        <taxon>Branchiopoda</taxon>
        <taxon>Diplostraca</taxon>
        <taxon>Cladocera</taxon>
        <taxon>Anomopoda</taxon>
        <taxon>Daphniidae</taxon>
        <taxon>Daphnia</taxon>
    </lineage>
</organism>
<keyword evidence="3" id="KW-0539">Nucleus</keyword>
<dbReference type="GO" id="GO:0031490">
    <property type="term" value="F:chromatin DNA binding"/>
    <property type="evidence" value="ECO:0007669"/>
    <property type="project" value="TreeGrafter"/>
</dbReference>
<evidence type="ECO:0000313" key="5">
    <source>
        <dbReference type="EMBL" id="CAH0102619.1"/>
    </source>
</evidence>
<dbReference type="GO" id="GO:0046872">
    <property type="term" value="F:metal ion binding"/>
    <property type="evidence" value="ECO:0007669"/>
    <property type="project" value="UniProtKB-KW"/>
</dbReference>
<reference evidence="5" key="1">
    <citation type="submission" date="2021-11" db="EMBL/GenBank/DDBJ databases">
        <authorList>
            <person name="Schell T."/>
        </authorList>
    </citation>
    <scope>NUCLEOTIDE SEQUENCE</scope>
    <source>
        <strain evidence="5">M5</strain>
    </source>
</reference>
<dbReference type="AlphaFoldDB" id="A0A8J2RM86"/>
<evidence type="ECO:0000256" key="2">
    <source>
        <dbReference type="ARBA" id="ARBA00022723"/>
    </source>
</evidence>
<dbReference type="PANTHER" id="PTHR12549">
    <property type="entry name" value="JMJC DOMAIN-CONTAINING HISTONE DEMETHYLATION PROTEIN"/>
    <property type="match status" value="1"/>
</dbReference>
<comment type="subcellular location">
    <subcellularLocation>
        <location evidence="1">Nucleus</location>
    </subcellularLocation>
</comment>
<evidence type="ECO:0000256" key="3">
    <source>
        <dbReference type="ARBA" id="ARBA00023242"/>
    </source>
</evidence>
<accession>A0A8J2RM86</accession>
<dbReference type="GO" id="GO:0032454">
    <property type="term" value="F:histone H3K9 demethylase activity"/>
    <property type="evidence" value="ECO:0007669"/>
    <property type="project" value="InterPro"/>
</dbReference>
<keyword evidence="2" id="KW-0479">Metal-binding</keyword>
<feature type="compositionally biased region" description="Basic and acidic residues" evidence="4">
    <location>
        <begin position="318"/>
        <end position="332"/>
    </location>
</feature>